<dbReference type="PANTHER" id="PTHR38011:SF11">
    <property type="entry name" value="2,5-DIAMINO-6-RIBOSYLAMINO-4(3H)-PYRIMIDINONE 5'-PHOSPHATE REDUCTASE"/>
    <property type="match status" value="1"/>
</dbReference>
<name>A0ABT8YNH8_9HYPH</name>
<proteinExistence type="predicted"/>
<reference evidence="2" key="1">
    <citation type="journal article" date="2015" name="Int. J. Syst. Evol. Microbiol.">
        <title>Rhizobium alvei sp. nov., isolated from a freshwater river.</title>
        <authorList>
            <person name="Sheu S.Y."/>
            <person name="Huang H.W."/>
            <person name="Young C.C."/>
            <person name="Chen W.M."/>
        </authorList>
    </citation>
    <scope>NUCLEOTIDE SEQUENCE</scope>
    <source>
        <strain evidence="2">TNR-22</strain>
    </source>
</reference>
<reference evidence="2" key="2">
    <citation type="submission" date="2023-07" db="EMBL/GenBank/DDBJ databases">
        <authorList>
            <person name="Shen H."/>
        </authorList>
    </citation>
    <scope>NUCLEOTIDE SEQUENCE</scope>
    <source>
        <strain evidence="2">TNR-22</strain>
    </source>
</reference>
<organism evidence="2 3">
    <name type="scientific">Rhizobium alvei</name>
    <dbReference type="NCBI Taxonomy" id="1132659"/>
    <lineage>
        <taxon>Bacteria</taxon>
        <taxon>Pseudomonadati</taxon>
        <taxon>Pseudomonadota</taxon>
        <taxon>Alphaproteobacteria</taxon>
        <taxon>Hyphomicrobiales</taxon>
        <taxon>Rhizobiaceae</taxon>
        <taxon>Rhizobium/Agrobacterium group</taxon>
        <taxon>Rhizobium</taxon>
    </lineage>
</organism>
<protein>
    <submittedName>
        <fullName evidence="2">Dihydrofolate reductase family protein</fullName>
    </submittedName>
</protein>
<evidence type="ECO:0000259" key="1">
    <source>
        <dbReference type="Pfam" id="PF01872"/>
    </source>
</evidence>
<dbReference type="SUPFAM" id="SSF53597">
    <property type="entry name" value="Dihydrofolate reductase-like"/>
    <property type="match status" value="1"/>
</dbReference>
<dbReference type="PANTHER" id="PTHR38011">
    <property type="entry name" value="DIHYDROFOLATE REDUCTASE FAMILY PROTEIN (AFU_ORTHOLOGUE AFUA_8G06820)"/>
    <property type="match status" value="1"/>
</dbReference>
<accession>A0ABT8YNH8</accession>
<gene>
    <name evidence="2" type="ORF">Q4481_13250</name>
</gene>
<evidence type="ECO:0000313" key="3">
    <source>
        <dbReference type="Proteomes" id="UP001174932"/>
    </source>
</evidence>
<dbReference type="Proteomes" id="UP001174932">
    <property type="component" value="Unassembled WGS sequence"/>
</dbReference>
<dbReference type="InterPro" id="IPR002734">
    <property type="entry name" value="RibDG_C"/>
</dbReference>
<dbReference type="Pfam" id="PF01872">
    <property type="entry name" value="RibD_C"/>
    <property type="match status" value="1"/>
</dbReference>
<evidence type="ECO:0000313" key="2">
    <source>
        <dbReference type="EMBL" id="MDO6964928.1"/>
    </source>
</evidence>
<comment type="caution">
    <text evidence="2">The sequence shown here is derived from an EMBL/GenBank/DDBJ whole genome shotgun (WGS) entry which is preliminary data.</text>
</comment>
<dbReference type="InterPro" id="IPR024072">
    <property type="entry name" value="DHFR-like_dom_sf"/>
</dbReference>
<sequence length="178" mass="20101">MVSGHVFIATSLDGYIARTDGSIDWLMRQQVEGEDHGYDAFIADMDVILMGRQSYETVLTFDSWPYSKPVVVLSSTLRSEERPEALVDKVQISALGPRDIMRDLTEKGIRKAYIDGGRIIQSFLREGLIQTMTVTRIPVLIGKGRPLFGDLARDIDLDHLETRHFPSGLVQSTYRIRT</sequence>
<feature type="domain" description="Bacterial bifunctional deaminase-reductase C-terminal" evidence="1">
    <location>
        <begin position="6"/>
        <end position="170"/>
    </location>
</feature>
<dbReference type="RefSeq" id="WP_304376848.1">
    <property type="nucleotide sequence ID" value="NZ_JAUOZU010000008.1"/>
</dbReference>
<dbReference type="Gene3D" id="3.40.430.10">
    <property type="entry name" value="Dihydrofolate Reductase, subunit A"/>
    <property type="match status" value="1"/>
</dbReference>
<dbReference type="InterPro" id="IPR050765">
    <property type="entry name" value="Riboflavin_Biosynth_HTPR"/>
</dbReference>
<dbReference type="EMBL" id="JAUOZU010000008">
    <property type="protein sequence ID" value="MDO6964928.1"/>
    <property type="molecule type" value="Genomic_DNA"/>
</dbReference>
<keyword evidence="3" id="KW-1185">Reference proteome</keyword>